<protein>
    <submittedName>
        <fullName evidence="2">Glyoxylase-like metal-dependent hydrolase (Beta-lactamase superfamily II)</fullName>
    </submittedName>
</protein>
<comment type="caution">
    <text evidence="2">The sequence shown here is derived from an EMBL/GenBank/DDBJ whole genome shotgun (WGS) entry which is preliminary data.</text>
</comment>
<feature type="domain" description="Metallo-beta-lactamase" evidence="1">
    <location>
        <begin position="34"/>
        <end position="203"/>
    </location>
</feature>
<dbReference type="CDD" id="cd06262">
    <property type="entry name" value="metallo-hydrolase-like_MBL-fold"/>
    <property type="match status" value="1"/>
</dbReference>
<sequence>METYTGDVTPGDPAQTRDLGCLTLTKVAVDPKMSNNSYLLRCAETGDQVLVDAADDAGTLLDLVGDGGLVSVVTTHQHWDHHRALAEVVERTGAQVLVGEPDADAVTEQTGVPVDVRLEHGDRVAVGSCELEVIAIAGHTPGSIALLHRTAHGGTHLLTGDSLFPGGVGATFGDADAFAQLIDDVEEKVFGTLPDETHFYPGHGADGRLGDERPHLAEWRERGW</sequence>
<accession>A0A7Y9YFY4</accession>
<name>A0A7Y9YFY4_9ACTN</name>
<proteinExistence type="predicted"/>
<dbReference type="SMART" id="SM00849">
    <property type="entry name" value="Lactamase_B"/>
    <property type="match status" value="1"/>
</dbReference>
<dbReference type="EMBL" id="JACBZI010000001">
    <property type="protein sequence ID" value="NYI10309.1"/>
    <property type="molecule type" value="Genomic_DNA"/>
</dbReference>
<evidence type="ECO:0000313" key="3">
    <source>
        <dbReference type="Proteomes" id="UP000537326"/>
    </source>
</evidence>
<dbReference type="InterPro" id="IPR001279">
    <property type="entry name" value="Metallo-B-lactamas"/>
</dbReference>
<dbReference type="InterPro" id="IPR036866">
    <property type="entry name" value="RibonucZ/Hydroxyglut_hydro"/>
</dbReference>
<dbReference type="RefSeq" id="WP_179531170.1">
    <property type="nucleotide sequence ID" value="NZ_BAAAPP010000003.1"/>
</dbReference>
<dbReference type="InterPro" id="IPR051453">
    <property type="entry name" value="MBL_Glyoxalase_II"/>
</dbReference>
<dbReference type="PANTHER" id="PTHR46233:SF1">
    <property type="entry name" value="CONSERVED PROTEIN"/>
    <property type="match status" value="1"/>
</dbReference>
<evidence type="ECO:0000259" key="1">
    <source>
        <dbReference type="SMART" id="SM00849"/>
    </source>
</evidence>
<gene>
    <name evidence="2" type="ORF">BKA05_001824</name>
</gene>
<keyword evidence="3" id="KW-1185">Reference proteome</keyword>
<dbReference type="SUPFAM" id="SSF56281">
    <property type="entry name" value="Metallo-hydrolase/oxidoreductase"/>
    <property type="match status" value="1"/>
</dbReference>
<dbReference type="Gene3D" id="3.60.15.10">
    <property type="entry name" value="Ribonuclease Z/Hydroxyacylglutathione hydrolase-like"/>
    <property type="match status" value="1"/>
</dbReference>
<evidence type="ECO:0000313" key="2">
    <source>
        <dbReference type="EMBL" id="NYI10309.1"/>
    </source>
</evidence>
<keyword evidence="2" id="KW-0378">Hydrolase</keyword>
<dbReference type="AlphaFoldDB" id="A0A7Y9YFY4"/>
<organism evidence="2 3">
    <name type="scientific">Nocardioides marinus</name>
    <dbReference type="NCBI Taxonomy" id="374514"/>
    <lineage>
        <taxon>Bacteria</taxon>
        <taxon>Bacillati</taxon>
        <taxon>Actinomycetota</taxon>
        <taxon>Actinomycetes</taxon>
        <taxon>Propionibacteriales</taxon>
        <taxon>Nocardioidaceae</taxon>
        <taxon>Nocardioides</taxon>
    </lineage>
</organism>
<dbReference type="PANTHER" id="PTHR46233">
    <property type="entry name" value="HYDROXYACYLGLUTATHIONE HYDROLASE GLOC"/>
    <property type="match status" value="1"/>
</dbReference>
<dbReference type="Proteomes" id="UP000537326">
    <property type="component" value="Unassembled WGS sequence"/>
</dbReference>
<reference evidence="2 3" key="1">
    <citation type="submission" date="2020-07" db="EMBL/GenBank/DDBJ databases">
        <title>Sequencing the genomes of 1000 actinobacteria strains.</title>
        <authorList>
            <person name="Klenk H.-P."/>
        </authorList>
    </citation>
    <scope>NUCLEOTIDE SEQUENCE [LARGE SCALE GENOMIC DNA]</scope>
    <source>
        <strain evidence="2 3">DSM 18248</strain>
    </source>
</reference>
<dbReference type="GO" id="GO:0016787">
    <property type="term" value="F:hydrolase activity"/>
    <property type="evidence" value="ECO:0007669"/>
    <property type="project" value="UniProtKB-KW"/>
</dbReference>
<dbReference type="Pfam" id="PF00753">
    <property type="entry name" value="Lactamase_B"/>
    <property type="match status" value="1"/>
</dbReference>